<evidence type="ECO:0000256" key="6">
    <source>
        <dbReference type="ARBA" id="ARBA00022695"/>
    </source>
</evidence>
<feature type="transmembrane region" description="Helical" evidence="12">
    <location>
        <begin position="226"/>
        <end position="247"/>
    </location>
</feature>
<feature type="transmembrane region" description="Helical" evidence="12">
    <location>
        <begin position="84"/>
        <end position="104"/>
    </location>
</feature>
<keyword evidence="4" id="KW-0808">Transferase</keyword>
<keyword evidence="10" id="KW-0594">Phospholipid biosynthesis</keyword>
<dbReference type="EMBL" id="UINC01192249">
    <property type="protein sequence ID" value="SVE07297.1"/>
    <property type="molecule type" value="Genomic_DNA"/>
</dbReference>
<feature type="transmembrane region" description="Helical" evidence="12">
    <location>
        <begin position="36"/>
        <end position="55"/>
    </location>
</feature>
<dbReference type="PANTHER" id="PTHR46382:SF1">
    <property type="entry name" value="PHOSPHATIDATE CYTIDYLYLTRANSFERASE"/>
    <property type="match status" value="1"/>
</dbReference>
<dbReference type="GO" id="GO:0016024">
    <property type="term" value="P:CDP-diacylglycerol biosynthetic process"/>
    <property type="evidence" value="ECO:0007669"/>
    <property type="project" value="TreeGrafter"/>
</dbReference>
<evidence type="ECO:0000313" key="13">
    <source>
        <dbReference type="EMBL" id="SVE07297.1"/>
    </source>
</evidence>
<keyword evidence="8" id="KW-0443">Lipid metabolism</keyword>
<keyword evidence="3" id="KW-0444">Lipid biosynthesis</keyword>
<evidence type="ECO:0000256" key="7">
    <source>
        <dbReference type="ARBA" id="ARBA00022989"/>
    </source>
</evidence>
<dbReference type="GO" id="GO:0004605">
    <property type="term" value="F:phosphatidate cytidylyltransferase activity"/>
    <property type="evidence" value="ECO:0007669"/>
    <property type="project" value="TreeGrafter"/>
</dbReference>
<evidence type="ECO:0000256" key="12">
    <source>
        <dbReference type="SAM" id="Phobius"/>
    </source>
</evidence>
<evidence type="ECO:0000256" key="4">
    <source>
        <dbReference type="ARBA" id="ARBA00022679"/>
    </source>
</evidence>
<gene>
    <name evidence="13" type="ORF">METZ01_LOCUS460151</name>
</gene>
<evidence type="ECO:0000256" key="1">
    <source>
        <dbReference type="ARBA" id="ARBA00004651"/>
    </source>
</evidence>
<comment type="subcellular location">
    <subcellularLocation>
        <location evidence="1">Cell membrane</location>
        <topology evidence="1">Multi-pass membrane protein</topology>
    </subcellularLocation>
</comment>
<dbReference type="Pfam" id="PF01148">
    <property type="entry name" value="CTP_transf_1"/>
    <property type="match status" value="1"/>
</dbReference>
<proteinExistence type="predicted"/>
<dbReference type="GO" id="GO:0005886">
    <property type="term" value="C:plasma membrane"/>
    <property type="evidence" value="ECO:0007669"/>
    <property type="project" value="UniProtKB-SubCell"/>
</dbReference>
<evidence type="ECO:0000256" key="11">
    <source>
        <dbReference type="ARBA" id="ARBA00023264"/>
    </source>
</evidence>
<feature type="transmembrane region" description="Helical" evidence="12">
    <location>
        <begin position="6"/>
        <end position="24"/>
    </location>
</feature>
<keyword evidence="9 12" id="KW-0472">Membrane</keyword>
<evidence type="ECO:0000256" key="3">
    <source>
        <dbReference type="ARBA" id="ARBA00022516"/>
    </source>
</evidence>
<dbReference type="PANTHER" id="PTHR46382">
    <property type="entry name" value="PHOSPHATIDATE CYTIDYLYLTRANSFERASE"/>
    <property type="match status" value="1"/>
</dbReference>
<feature type="transmembrane region" description="Helical" evidence="12">
    <location>
        <begin position="176"/>
        <end position="196"/>
    </location>
</feature>
<evidence type="ECO:0000256" key="10">
    <source>
        <dbReference type="ARBA" id="ARBA00023209"/>
    </source>
</evidence>
<keyword evidence="2" id="KW-1003">Cell membrane</keyword>
<feature type="transmembrane region" description="Helical" evidence="12">
    <location>
        <begin position="150"/>
        <end position="170"/>
    </location>
</feature>
<evidence type="ECO:0000256" key="2">
    <source>
        <dbReference type="ARBA" id="ARBA00022475"/>
    </source>
</evidence>
<reference evidence="13" key="1">
    <citation type="submission" date="2018-05" db="EMBL/GenBank/DDBJ databases">
        <authorList>
            <person name="Lanie J.A."/>
            <person name="Ng W.-L."/>
            <person name="Kazmierczak K.M."/>
            <person name="Andrzejewski T.M."/>
            <person name="Davidsen T.M."/>
            <person name="Wayne K.J."/>
            <person name="Tettelin H."/>
            <person name="Glass J.I."/>
            <person name="Rusch D."/>
            <person name="Podicherti R."/>
            <person name="Tsui H.-C.T."/>
            <person name="Winkler M.E."/>
        </authorList>
    </citation>
    <scope>NUCLEOTIDE SEQUENCE</scope>
</reference>
<feature type="non-terminal residue" evidence="13">
    <location>
        <position position="1"/>
    </location>
</feature>
<organism evidence="13">
    <name type="scientific">marine metagenome</name>
    <dbReference type="NCBI Taxonomy" id="408172"/>
    <lineage>
        <taxon>unclassified sequences</taxon>
        <taxon>metagenomes</taxon>
        <taxon>ecological metagenomes</taxon>
    </lineage>
</organism>
<keyword evidence="7 12" id="KW-1133">Transmembrane helix</keyword>
<keyword evidence="6" id="KW-0548">Nucleotidyltransferase</keyword>
<name>A0A383AHK1_9ZZZZ</name>
<evidence type="ECO:0008006" key="14">
    <source>
        <dbReference type="Google" id="ProtNLM"/>
    </source>
</evidence>
<feature type="transmembrane region" description="Helical" evidence="12">
    <location>
        <begin position="61"/>
        <end position="77"/>
    </location>
</feature>
<keyword evidence="11" id="KW-1208">Phospholipid metabolism</keyword>
<accession>A0A383AHK1</accession>
<evidence type="ECO:0000256" key="5">
    <source>
        <dbReference type="ARBA" id="ARBA00022692"/>
    </source>
</evidence>
<protein>
    <recommendedName>
        <fullName evidence="14">Phosphatidate cytidylyltransferase</fullName>
    </recommendedName>
</protein>
<keyword evidence="5 12" id="KW-0812">Transmembrane</keyword>
<evidence type="ECO:0000256" key="8">
    <source>
        <dbReference type="ARBA" id="ARBA00023098"/>
    </source>
</evidence>
<evidence type="ECO:0000256" key="9">
    <source>
        <dbReference type="ARBA" id="ARBA00023136"/>
    </source>
</evidence>
<sequence>VVALLYVGGLGFALFLAFAAVLMAGEWDRLTGGRGFGQQGVMLAAGLVLVLTLGYLGKVEWALMVLLPIAVVLALLGQFWGRGMVWPVLGLFWLGLPCLALMWLRMGDQGMLAVLWLLLSVWSCDTGAYISGRSIGGPKLAPRISPNKTWAGLLGGILAAAVASMLLALISGSGSIMLFAILGALLALISQCGDLAESSIKRRFDVKDSSTLIPGHGGILDRADGVLFAAPALVLFFMIHEAGFSPWY</sequence>
<dbReference type="AlphaFoldDB" id="A0A383AHK1"/>